<accession>A0ABT3IW38</accession>
<comment type="similarity">
    <text evidence="7">Belongs to the TonB-dependent receptor family.</text>
</comment>
<evidence type="ECO:0000256" key="7">
    <source>
        <dbReference type="PROSITE-ProRule" id="PRU01360"/>
    </source>
</evidence>
<dbReference type="Gene3D" id="2.60.40.1120">
    <property type="entry name" value="Carboxypeptidase-like, regulatory domain"/>
    <property type="match status" value="1"/>
</dbReference>
<protein>
    <submittedName>
        <fullName evidence="9">TonB-dependent receptor</fullName>
    </submittedName>
</protein>
<gene>
    <name evidence="9" type="ORF">OL497_30180</name>
</gene>
<evidence type="ECO:0000256" key="3">
    <source>
        <dbReference type="ARBA" id="ARBA00022452"/>
    </source>
</evidence>
<dbReference type="Proteomes" id="UP001207742">
    <property type="component" value="Unassembled WGS sequence"/>
</dbReference>
<dbReference type="InterPro" id="IPR023997">
    <property type="entry name" value="TonB-dep_OMP_SusC/RagA_CS"/>
</dbReference>
<dbReference type="PROSITE" id="PS52016">
    <property type="entry name" value="TONB_DEPENDENT_REC_3"/>
    <property type="match status" value="1"/>
</dbReference>
<evidence type="ECO:0000256" key="4">
    <source>
        <dbReference type="ARBA" id="ARBA00022692"/>
    </source>
</evidence>
<dbReference type="Pfam" id="PF13715">
    <property type="entry name" value="CarbopepD_reg_2"/>
    <property type="match status" value="1"/>
</dbReference>
<dbReference type="SUPFAM" id="SSF56935">
    <property type="entry name" value="Porins"/>
    <property type="match status" value="1"/>
</dbReference>
<evidence type="ECO:0000256" key="2">
    <source>
        <dbReference type="ARBA" id="ARBA00022448"/>
    </source>
</evidence>
<keyword evidence="2 7" id="KW-0813">Transport</keyword>
<feature type="domain" description="Secretin/TonB short N-terminal" evidence="8">
    <location>
        <begin position="71"/>
        <end position="123"/>
    </location>
</feature>
<dbReference type="InterPro" id="IPR008969">
    <property type="entry name" value="CarboxyPept-like_regulatory"/>
</dbReference>
<keyword evidence="5 7" id="KW-0472">Membrane</keyword>
<keyword evidence="6 7" id="KW-0998">Cell outer membrane</keyword>
<dbReference type="NCBIfam" id="TIGR04057">
    <property type="entry name" value="SusC_RagA_signa"/>
    <property type="match status" value="1"/>
</dbReference>
<evidence type="ECO:0000313" key="10">
    <source>
        <dbReference type="Proteomes" id="UP001207742"/>
    </source>
</evidence>
<dbReference type="EMBL" id="JAPDNS010000002">
    <property type="protein sequence ID" value="MCW3488201.1"/>
    <property type="molecule type" value="Genomic_DNA"/>
</dbReference>
<evidence type="ECO:0000256" key="5">
    <source>
        <dbReference type="ARBA" id="ARBA00023136"/>
    </source>
</evidence>
<keyword evidence="4 7" id="KW-0812">Transmembrane</keyword>
<reference evidence="9 10" key="1">
    <citation type="submission" date="2022-10" db="EMBL/GenBank/DDBJ databases">
        <title>Chitinophaga nivalis PC15 sp. nov., isolated from Pyeongchang county, South Korea.</title>
        <authorList>
            <person name="Trinh H.N."/>
        </authorList>
    </citation>
    <scope>NUCLEOTIDE SEQUENCE [LARGE SCALE GENOMIC DNA]</scope>
    <source>
        <strain evidence="9 10">PC14</strain>
    </source>
</reference>
<evidence type="ECO:0000259" key="8">
    <source>
        <dbReference type="SMART" id="SM00965"/>
    </source>
</evidence>
<keyword evidence="9" id="KW-0675">Receptor</keyword>
<dbReference type="InterPro" id="IPR036942">
    <property type="entry name" value="Beta-barrel_TonB_sf"/>
</dbReference>
<dbReference type="Pfam" id="PF07715">
    <property type="entry name" value="Plug"/>
    <property type="match status" value="1"/>
</dbReference>
<evidence type="ECO:0000313" key="9">
    <source>
        <dbReference type="EMBL" id="MCW3488201.1"/>
    </source>
</evidence>
<dbReference type="InterPro" id="IPR037066">
    <property type="entry name" value="Plug_dom_sf"/>
</dbReference>
<dbReference type="InterPro" id="IPR023996">
    <property type="entry name" value="TonB-dep_OMP_SusC/RagA"/>
</dbReference>
<comment type="subcellular location">
    <subcellularLocation>
        <location evidence="1 7">Cell outer membrane</location>
        <topology evidence="1 7">Multi-pass membrane protein</topology>
    </subcellularLocation>
</comment>
<evidence type="ECO:0000256" key="1">
    <source>
        <dbReference type="ARBA" id="ARBA00004571"/>
    </source>
</evidence>
<name>A0ABT3IW38_9BACT</name>
<dbReference type="Gene3D" id="2.40.170.20">
    <property type="entry name" value="TonB-dependent receptor, beta-barrel domain"/>
    <property type="match status" value="1"/>
</dbReference>
<dbReference type="RefSeq" id="WP_264735005.1">
    <property type="nucleotide sequence ID" value="NZ_JAPDNR010000001.1"/>
</dbReference>
<sequence>MKKKRLPGKADGFRGMPFIYVLRTMKLTAIIMLVACLQASATAYSQTKITLSTKRMHLVKVLQAIEAQGHVRFVYNNDVLPNNEFISIDVTDQPVEVVLSKVLKNTDLTFRALDKELIVIAPAAAVIKNIPVKGKITDEKGNPIPGVNIQIAGTTKGTVTTATGTYQLDVPDDATLLFTFVGYVQQTIAVNNRTTIDVVLKEDTKGLNEVVVVGYGTQKKVNLTGSVATVTADKLASRPVTSVQNALQGLVPGLTILNRPGDVGKDVGSVSVRGRTNLSAAGSSPMYIIDGIPSTASDMATINPNDIESMSVLKDASSAAIYGSRAANGVILIATKRGKEGKMSVDVNASYGLTSPTRTPDFLGSADYARLRNEAITNDGGLPLYSEEQIRKFADGSDPDHYPNTDWYKEALRKNPAFKDIQIGVSGSSKNTTYYLSMAYQNQQSLVPTKTLDRYAVRLNTSSQVLPILNIGTNVAFVKQDINNRGDEMNFTEMNRTTPTLVARHTDGSWGTINAGQTDATFAKNNVVWNNQLGGRNWDKNNAFTGGINGTLTPLKGLSVKGLASLKLDNRTANRFWNTMAPLVDFDTKAPLMTTARTINRMQEKWSQRQALLLQAFAEYERTFHKQHYTKIMLGASQESNVYRNVGVGRRNFPSNNLGTVGAGGGTADDALTTDDDQLTDFNIDRTKQSPNGSYSEVWAIRSYFGRINYAFADKYLLEANMRFDLSSRFHPDYRLAKFPSVSAGWRISEEAFMKKISWIDNLKLRGSWGILGNESVVPLGNYYEYIGTYPGAYSFDGNVVDGAYQENAANLSTSWEKVYMTNVGFDGSFFQGKLDVTLDYFVKRTEGILIKRPLSDDYGLKPALINAGATRNKGIELMLSYHNKIGKDFTYNISGNMSKITNRIIDMGGVDDNIHDTYYIDRVGESVGSFYGYEALGLFADDNDVKNNAGQKGVVQKPGDIKFKDQNNDGVIDGKDRVVIGNEVPWLTYGINLNLGYKGIDFGIITYGVTNVKTYLGQEASNAFFNGGKVKAYHLGRWTKENPDPNAVYPRLSEVPKVNNNPISSFWLFKGDYFRIRAITLGYTLPKQWAKKAAMQSARIYLAANNPFTFMFDKRLTDYDPEMASGRGSYPGVKTWAVGVNVKF</sequence>
<keyword evidence="3 7" id="KW-1134">Transmembrane beta strand</keyword>
<proteinExistence type="inferred from homology"/>
<dbReference type="InterPro" id="IPR039426">
    <property type="entry name" value="TonB-dep_rcpt-like"/>
</dbReference>
<dbReference type="SUPFAM" id="SSF49464">
    <property type="entry name" value="Carboxypeptidase regulatory domain-like"/>
    <property type="match status" value="1"/>
</dbReference>
<dbReference type="Gene3D" id="2.170.130.10">
    <property type="entry name" value="TonB-dependent receptor, plug domain"/>
    <property type="match status" value="1"/>
</dbReference>
<comment type="caution">
    <text evidence="9">The sequence shown here is derived from an EMBL/GenBank/DDBJ whole genome shotgun (WGS) entry which is preliminary data.</text>
</comment>
<dbReference type="InterPro" id="IPR012910">
    <property type="entry name" value="Plug_dom"/>
</dbReference>
<dbReference type="NCBIfam" id="TIGR04056">
    <property type="entry name" value="OMP_RagA_SusC"/>
    <property type="match status" value="1"/>
</dbReference>
<organism evidence="9 10">
    <name type="scientific">Chitinophaga nivalis</name>
    <dbReference type="NCBI Taxonomy" id="2991709"/>
    <lineage>
        <taxon>Bacteria</taxon>
        <taxon>Pseudomonadati</taxon>
        <taxon>Bacteroidota</taxon>
        <taxon>Chitinophagia</taxon>
        <taxon>Chitinophagales</taxon>
        <taxon>Chitinophagaceae</taxon>
        <taxon>Chitinophaga</taxon>
    </lineage>
</organism>
<dbReference type="SMART" id="SM00965">
    <property type="entry name" value="STN"/>
    <property type="match status" value="1"/>
</dbReference>
<evidence type="ECO:0000256" key="6">
    <source>
        <dbReference type="ARBA" id="ARBA00023237"/>
    </source>
</evidence>
<dbReference type="InterPro" id="IPR011662">
    <property type="entry name" value="Secretin/TonB_short_N"/>
</dbReference>
<keyword evidence="10" id="KW-1185">Reference proteome</keyword>